<dbReference type="AlphaFoldDB" id="A0A6B3NAY9"/>
<feature type="domain" description="RmlD-like substrate binding" evidence="1">
    <location>
        <begin position="12"/>
        <end position="64"/>
    </location>
</feature>
<dbReference type="InterPro" id="IPR029903">
    <property type="entry name" value="RmlD-like-bd"/>
</dbReference>
<reference evidence="2" key="1">
    <citation type="submission" date="2019-11" db="EMBL/GenBank/DDBJ databases">
        <title>Genomic insights into an expanded diversity of filamentous marine cyanobacteria reveals the extraordinary biosynthetic potential of Moorea and Okeania.</title>
        <authorList>
            <person name="Ferreira Leao T."/>
            <person name="Wang M."/>
            <person name="Moss N."/>
            <person name="Da Silva R."/>
            <person name="Sanders J."/>
            <person name="Nurk S."/>
            <person name="Gurevich A."/>
            <person name="Humphrey G."/>
            <person name="Reher R."/>
            <person name="Zhu Q."/>
            <person name="Belda-Ferre P."/>
            <person name="Glukhov E."/>
            <person name="Rex R."/>
            <person name="Dorrestein P.C."/>
            <person name="Knight R."/>
            <person name="Pevzner P."/>
            <person name="Gerwick W.H."/>
            <person name="Gerwick L."/>
        </authorList>
    </citation>
    <scope>NUCLEOTIDE SEQUENCE</scope>
    <source>
        <strain evidence="2">SIO1C4</strain>
    </source>
</reference>
<feature type="non-terminal residue" evidence="2">
    <location>
        <position position="1"/>
    </location>
</feature>
<name>A0A6B3NAY9_9CYAN</name>
<gene>
    <name evidence="2" type="ORF">F6J89_01735</name>
</gene>
<accession>A0A6B3NAY9</accession>
<sequence>FEEAQKMGFPLKVQQVDPITTADYPTPAKRPAYSVLSNQKITATLGKYPPYWRNSLKQMLKQLYHN</sequence>
<dbReference type="InterPro" id="IPR036291">
    <property type="entry name" value="NAD(P)-bd_dom_sf"/>
</dbReference>
<dbReference type="Pfam" id="PF04321">
    <property type="entry name" value="RmlD_sub_bind"/>
    <property type="match status" value="1"/>
</dbReference>
<evidence type="ECO:0000259" key="1">
    <source>
        <dbReference type="Pfam" id="PF04321"/>
    </source>
</evidence>
<dbReference type="Gene3D" id="3.90.25.10">
    <property type="entry name" value="UDP-galactose 4-epimerase, domain 1"/>
    <property type="match status" value="1"/>
</dbReference>
<proteinExistence type="predicted"/>
<protein>
    <submittedName>
        <fullName evidence="2">Sugar nucleotide-binding protein</fullName>
    </submittedName>
</protein>
<dbReference type="SUPFAM" id="SSF51735">
    <property type="entry name" value="NAD(P)-binding Rossmann-fold domains"/>
    <property type="match status" value="1"/>
</dbReference>
<comment type="caution">
    <text evidence="2">The sequence shown here is derived from an EMBL/GenBank/DDBJ whole genome shotgun (WGS) entry which is preliminary data.</text>
</comment>
<evidence type="ECO:0000313" key="2">
    <source>
        <dbReference type="EMBL" id="NER26378.1"/>
    </source>
</evidence>
<dbReference type="Gene3D" id="3.40.50.720">
    <property type="entry name" value="NAD(P)-binding Rossmann-like Domain"/>
    <property type="match status" value="1"/>
</dbReference>
<organism evidence="2">
    <name type="scientific">Symploca sp. SIO1C4</name>
    <dbReference type="NCBI Taxonomy" id="2607765"/>
    <lineage>
        <taxon>Bacteria</taxon>
        <taxon>Bacillati</taxon>
        <taxon>Cyanobacteriota</taxon>
        <taxon>Cyanophyceae</taxon>
        <taxon>Coleofasciculales</taxon>
        <taxon>Coleofasciculaceae</taxon>
        <taxon>Symploca</taxon>
    </lineage>
</organism>
<dbReference type="EMBL" id="JAAHFQ010000023">
    <property type="protein sequence ID" value="NER26378.1"/>
    <property type="molecule type" value="Genomic_DNA"/>
</dbReference>